<dbReference type="InterPro" id="IPR027417">
    <property type="entry name" value="P-loop_NTPase"/>
</dbReference>
<organism evidence="2 3">
    <name type="scientific">Geothermobacter hydrogeniphilus</name>
    <dbReference type="NCBI Taxonomy" id="1969733"/>
    <lineage>
        <taxon>Bacteria</taxon>
        <taxon>Pseudomonadati</taxon>
        <taxon>Thermodesulfobacteriota</taxon>
        <taxon>Desulfuromonadia</taxon>
        <taxon>Desulfuromonadales</taxon>
        <taxon>Geothermobacteraceae</taxon>
        <taxon>Geothermobacter</taxon>
    </lineage>
</organism>
<accession>A0A2K2H5W2</accession>
<sequence length="461" mass="51785">MRFSRRALTMCDKQNRVTFETRDEYQRKPIAEKIIRLLESDAKVSPLVIDGSWGSGKTEFCKKLIHLIEDGESSLRPIYVDAFKADHADEPLMTLMAAVLNALPEAEREPLIKKALPAIKFGVKTALKAGTSWLLKQDAADVVEDFKDEVKKAGDELINHAVESVLKDHVDAEQNITTLQAALFELAKDAPIVLFIDELDRCRPDFAVNMLENIKHIFDVEGVQFVLITNFDQLRSSINHCYGTGLEDAQRYLDKFVQFSLSLSDTHKPDGHESVLASVTHLKDLVGNSELLDNTDLEKEGGGYFLASLVAANRLSLREVETLVLHLEIYQSLTDKKGMQTRKDFGYCLLRVLGVFLYCFKPEIAESMRRNALATSDIAAVIGKAELFSKLDEEYPDHGDTVLAMISAEVPSQNGTFFLSEEEKKRWAETFSDYFRGAYGGRSGRFTDIVVEAIETMKLAR</sequence>
<dbReference type="SUPFAM" id="SSF52540">
    <property type="entry name" value="P-loop containing nucleoside triphosphate hydrolases"/>
    <property type="match status" value="1"/>
</dbReference>
<protein>
    <recommendedName>
        <fullName evidence="1">KAP NTPase domain-containing protein</fullName>
    </recommendedName>
</protein>
<evidence type="ECO:0000313" key="3">
    <source>
        <dbReference type="Proteomes" id="UP000236340"/>
    </source>
</evidence>
<dbReference type="Gene3D" id="3.40.50.300">
    <property type="entry name" value="P-loop containing nucleotide triphosphate hydrolases"/>
    <property type="match status" value="1"/>
</dbReference>
<dbReference type="Pfam" id="PF07693">
    <property type="entry name" value="KAP_NTPase"/>
    <property type="match status" value="1"/>
</dbReference>
<dbReference type="Proteomes" id="UP000236340">
    <property type="component" value="Unassembled WGS sequence"/>
</dbReference>
<proteinExistence type="predicted"/>
<dbReference type="InterPro" id="IPR011646">
    <property type="entry name" value="KAP_P-loop"/>
</dbReference>
<dbReference type="AlphaFoldDB" id="A0A2K2H5W2"/>
<comment type="caution">
    <text evidence="2">The sequence shown here is derived from an EMBL/GenBank/DDBJ whole genome shotgun (WGS) entry which is preliminary data.</text>
</comment>
<gene>
    <name evidence="2" type="ORF">C2E25_16815</name>
</gene>
<evidence type="ECO:0000259" key="1">
    <source>
        <dbReference type="Pfam" id="PF07693"/>
    </source>
</evidence>
<name>A0A2K2H5W2_9BACT</name>
<dbReference type="EMBL" id="PPFX01000063">
    <property type="protein sequence ID" value="PNU18603.1"/>
    <property type="molecule type" value="Genomic_DNA"/>
</dbReference>
<reference evidence="2 3" key="1">
    <citation type="journal article" date="2018" name="Genome Announc.">
        <title>Genome Sequence of Geothermobacter sp. HR-1 Iron Reducer from the Loihi Seamount.</title>
        <authorList>
            <person name="Smith H."/>
            <person name="Abuyen K."/>
            <person name="Tremblay J."/>
            <person name="Savalia P."/>
            <person name="Perez-Rodriguez I."/>
            <person name="Emerson D."/>
            <person name="Tully B."/>
            <person name="Amend J."/>
        </authorList>
    </citation>
    <scope>NUCLEOTIDE SEQUENCE [LARGE SCALE GENOMIC DNA]</scope>
    <source>
        <strain evidence="2 3">HR-1</strain>
    </source>
</reference>
<feature type="domain" description="KAP NTPase" evidence="1">
    <location>
        <begin position="27"/>
        <end position="332"/>
    </location>
</feature>
<evidence type="ECO:0000313" key="2">
    <source>
        <dbReference type="EMBL" id="PNU18603.1"/>
    </source>
</evidence>